<keyword evidence="2" id="KW-0963">Cytoplasm</keyword>
<keyword evidence="4" id="KW-0677">Repeat</keyword>
<dbReference type="FunFam" id="3.40.250.10:FF:000015">
    <property type="entry name" value="Sulfurtransferase"/>
    <property type="match status" value="1"/>
</dbReference>
<dbReference type="FunFam" id="3.40.250.10:FF:000001">
    <property type="entry name" value="Sulfurtransferase"/>
    <property type="match status" value="1"/>
</dbReference>
<dbReference type="PROSITE" id="PS50206">
    <property type="entry name" value="RHODANESE_3"/>
    <property type="match status" value="2"/>
</dbReference>
<dbReference type="GO" id="GO:0005737">
    <property type="term" value="C:cytoplasm"/>
    <property type="evidence" value="ECO:0007669"/>
    <property type="project" value="UniProtKB-SubCell"/>
</dbReference>
<evidence type="ECO:0000256" key="6">
    <source>
        <dbReference type="RuleBase" id="RU000507"/>
    </source>
</evidence>
<dbReference type="RefSeq" id="WP_088559433.1">
    <property type="nucleotide sequence ID" value="NZ_FYEH01000001.1"/>
</dbReference>
<evidence type="ECO:0000256" key="4">
    <source>
        <dbReference type="ARBA" id="ARBA00022737"/>
    </source>
</evidence>
<feature type="domain" description="Rhodanese" evidence="8">
    <location>
        <begin position="162"/>
        <end position="276"/>
    </location>
</feature>
<dbReference type="Pfam" id="PF00581">
    <property type="entry name" value="Rhodanese"/>
    <property type="match status" value="2"/>
</dbReference>
<gene>
    <name evidence="9" type="ORF">SAMN07250955_10191</name>
</gene>
<keyword evidence="9" id="KW-0670">Pyruvate</keyword>
<evidence type="ECO:0000313" key="9">
    <source>
        <dbReference type="EMBL" id="SNB51519.1"/>
    </source>
</evidence>
<evidence type="ECO:0000256" key="3">
    <source>
        <dbReference type="ARBA" id="ARBA00022679"/>
    </source>
</evidence>
<dbReference type="Proteomes" id="UP000197065">
    <property type="component" value="Unassembled WGS sequence"/>
</dbReference>
<dbReference type="InterPro" id="IPR001763">
    <property type="entry name" value="Rhodanese-like_dom"/>
</dbReference>
<protein>
    <recommendedName>
        <fullName evidence="6">Sulfurtransferase</fullName>
    </recommendedName>
</protein>
<dbReference type="EMBL" id="FYEH01000001">
    <property type="protein sequence ID" value="SNB51519.1"/>
    <property type="molecule type" value="Genomic_DNA"/>
</dbReference>
<comment type="catalytic activity">
    <reaction evidence="5">
        <text>2-oxo-3-sulfanylpropanoate + [thioredoxin]-dithiol = [thioredoxin]-disulfide + hydrogen sulfide + pyruvate + H(+)</text>
        <dbReference type="Rhea" id="RHEA:21740"/>
        <dbReference type="Rhea" id="RHEA-COMP:10698"/>
        <dbReference type="Rhea" id="RHEA-COMP:10700"/>
        <dbReference type="ChEBI" id="CHEBI:15361"/>
        <dbReference type="ChEBI" id="CHEBI:15378"/>
        <dbReference type="ChEBI" id="CHEBI:29919"/>
        <dbReference type="ChEBI" id="CHEBI:29950"/>
        <dbReference type="ChEBI" id="CHEBI:50058"/>
        <dbReference type="ChEBI" id="CHEBI:57678"/>
        <dbReference type="EC" id="2.8.1.2"/>
    </reaction>
    <physiologicalReaction direction="left-to-right" evidence="5">
        <dbReference type="Rhea" id="RHEA:21741"/>
    </physiologicalReaction>
</comment>
<evidence type="ECO:0000313" key="10">
    <source>
        <dbReference type="Proteomes" id="UP000197065"/>
    </source>
</evidence>
<feature type="domain" description="Rhodanese" evidence="8">
    <location>
        <begin position="15"/>
        <end position="132"/>
    </location>
</feature>
<dbReference type="NCBIfam" id="NF008557">
    <property type="entry name" value="PRK11493.1"/>
    <property type="match status" value="1"/>
</dbReference>
<organism evidence="9 10">
    <name type="scientific">Arboricoccus pini</name>
    <dbReference type="NCBI Taxonomy" id="1963835"/>
    <lineage>
        <taxon>Bacteria</taxon>
        <taxon>Pseudomonadati</taxon>
        <taxon>Pseudomonadota</taxon>
        <taxon>Alphaproteobacteria</taxon>
        <taxon>Geminicoccales</taxon>
        <taxon>Geminicoccaceae</taxon>
        <taxon>Arboricoccus</taxon>
    </lineage>
</organism>
<sequence length="277" mass="30013">MSALVTTEWLAAHAKAPDVRIADATFFLPNAGQTGAQHYARQHLENAVFFDVDAIADTENPLPHMLPTATRFSAMVRRLGLGDGVRIVLYDANKFLASARAWWMFRLMGHQDVVVLDGGLEKWLAEGRPVTDAPVRPVERHFTARENSLLYRDLEQIRENLSTGHEQVVDMRPAGRFKGIDPEPRPSLRGGHIPGSANVPSSTLVEADGTLKRGPAAREIFTAAGVALDRPIATTCGSGVSAAVAALALFELGLPDVPIYDGSWSEWGARDDTPVAT</sequence>
<feature type="region of interest" description="Disordered" evidence="7">
    <location>
        <begin position="175"/>
        <end position="201"/>
    </location>
</feature>
<dbReference type="CDD" id="cd01449">
    <property type="entry name" value="TST_Repeat_2"/>
    <property type="match status" value="1"/>
</dbReference>
<dbReference type="InterPro" id="IPR045078">
    <property type="entry name" value="TST/MPST-like"/>
</dbReference>
<dbReference type="CDD" id="cd01448">
    <property type="entry name" value="TST_Repeat_1"/>
    <property type="match status" value="1"/>
</dbReference>
<dbReference type="PANTHER" id="PTHR11364:SF27">
    <property type="entry name" value="SULFURTRANSFERASE"/>
    <property type="match status" value="1"/>
</dbReference>
<dbReference type="SUPFAM" id="SSF52821">
    <property type="entry name" value="Rhodanese/Cell cycle control phosphatase"/>
    <property type="match status" value="2"/>
</dbReference>
<accession>A0A212PX19</accession>
<dbReference type="InterPro" id="IPR001307">
    <property type="entry name" value="Thiosulphate_STrfase_CS"/>
</dbReference>
<evidence type="ECO:0000259" key="8">
    <source>
        <dbReference type="PROSITE" id="PS50206"/>
    </source>
</evidence>
<comment type="subcellular location">
    <subcellularLocation>
        <location evidence="1">Cytoplasm</location>
    </subcellularLocation>
</comment>
<dbReference type="OrthoDB" id="9781034at2"/>
<evidence type="ECO:0000256" key="1">
    <source>
        <dbReference type="ARBA" id="ARBA00004496"/>
    </source>
</evidence>
<dbReference type="PANTHER" id="PTHR11364">
    <property type="entry name" value="THIOSULFATE SULFERTANSFERASE"/>
    <property type="match status" value="1"/>
</dbReference>
<dbReference type="GO" id="GO:0016784">
    <property type="term" value="F:3-mercaptopyruvate sulfurtransferase activity"/>
    <property type="evidence" value="ECO:0007669"/>
    <property type="project" value="UniProtKB-EC"/>
</dbReference>
<dbReference type="Gene3D" id="3.40.250.10">
    <property type="entry name" value="Rhodanese-like domain"/>
    <property type="match status" value="2"/>
</dbReference>
<name>A0A212PX19_9PROT</name>
<keyword evidence="10" id="KW-1185">Reference proteome</keyword>
<dbReference type="PROSITE" id="PS00683">
    <property type="entry name" value="RHODANESE_2"/>
    <property type="match status" value="1"/>
</dbReference>
<dbReference type="AlphaFoldDB" id="A0A212PX19"/>
<dbReference type="SMART" id="SM00450">
    <property type="entry name" value="RHOD"/>
    <property type="match status" value="2"/>
</dbReference>
<reference evidence="9 10" key="1">
    <citation type="submission" date="2017-06" db="EMBL/GenBank/DDBJ databases">
        <authorList>
            <person name="Kim H.J."/>
            <person name="Triplett B.A."/>
        </authorList>
    </citation>
    <scope>NUCLEOTIDE SEQUENCE [LARGE SCALE GENOMIC DNA]</scope>
    <source>
        <strain evidence="9 10">B29T1</strain>
    </source>
</reference>
<dbReference type="GO" id="GO:0004792">
    <property type="term" value="F:thiosulfate-cyanide sulfurtransferase activity"/>
    <property type="evidence" value="ECO:0007669"/>
    <property type="project" value="InterPro"/>
</dbReference>
<evidence type="ECO:0000256" key="7">
    <source>
        <dbReference type="SAM" id="MobiDB-lite"/>
    </source>
</evidence>
<keyword evidence="3 6" id="KW-0808">Transferase</keyword>
<proteinExistence type="predicted"/>
<evidence type="ECO:0000256" key="5">
    <source>
        <dbReference type="ARBA" id="ARBA00051793"/>
    </source>
</evidence>
<dbReference type="InterPro" id="IPR036873">
    <property type="entry name" value="Rhodanese-like_dom_sf"/>
</dbReference>
<evidence type="ECO:0000256" key="2">
    <source>
        <dbReference type="ARBA" id="ARBA00022490"/>
    </source>
</evidence>